<dbReference type="FunFam" id="1.10.10.60:FF:000012">
    <property type="entry name" value="Metastasis-associated 1 family, member 3"/>
    <property type="match status" value="1"/>
</dbReference>
<dbReference type="PROSITE" id="PS51156">
    <property type="entry name" value="ELM2"/>
    <property type="match status" value="1"/>
</dbReference>
<organism evidence="13 14">
    <name type="scientific">Acrobeloides nanus</name>
    <dbReference type="NCBI Taxonomy" id="290746"/>
    <lineage>
        <taxon>Eukaryota</taxon>
        <taxon>Metazoa</taxon>
        <taxon>Ecdysozoa</taxon>
        <taxon>Nematoda</taxon>
        <taxon>Chromadorea</taxon>
        <taxon>Rhabditida</taxon>
        <taxon>Tylenchina</taxon>
        <taxon>Cephalobomorpha</taxon>
        <taxon>Cephaloboidea</taxon>
        <taxon>Cephalobidae</taxon>
        <taxon>Acrobeloides</taxon>
    </lineage>
</organism>
<name>A0A914CX33_9BILA</name>
<dbReference type="GO" id="GO:0005667">
    <property type="term" value="C:transcription regulator complex"/>
    <property type="evidence" value="ECO:0007669"/>
    <property type="project" value="TreeGrafter"/>
</dbReference>
<dbReference type="Pfam" id="PF00249">
    <property type="entry name" value="Myb_DNA-binding"/>
    <property type="match status" value="2"/>
</dbReference>
<dbReference type="Gene3D" id="1.20.58.1880">
    <property type="match status" value="1"/>
</dbReference>
<accession>A0A914CX33</accession>
<keyword evidence="13" id="KW-1185">Reference proteome</keyword>
<evidence type="ECO:0000256" key="1">
    <source>
        <dbReference type="ARBA" id="ARBA00004123"/>
    </source>
</evidence>
<reference evidence="14" key="1">
    <citation type="submission" date="2022-11" db="UniProtKB">
        <authorList>
            <consortium name="WormBaseParasite"/>
        </authorList>
    </citation>
    <scope>IDENTIFICATION</scope>
</reference>
<keyword evidence="9" id="KW-0539">Nucleus</keyword>
<keyword evidence="2" id="KW-0678">Repressor</keyword>
<evidence type="ECO:0000259" key="12">
    <source>
        <dbReference type="PROSITE" id="PS51293"/>
    </source>
</evidence>
<keyword evidence="5" id="KW-0862">Zinc</keyword>
<evidence type="ECO:0000259" key="11">
    <source>
        <dbReference type="PROSITE" id="PS51156"/>
    </source>
</evidence>
<proteinExistence type="predicted"/>
<dbReference type="Proteomes" id="UP000887540">
    <property type="component" value="Unplaced"/>
</dbReference>
<dbReference type="Gene3D" id="4.10.1240.50">
    <property type="match status" value="1"/>
</dbReference>
<keyword evidence="7" id="KW-0238">DNA-binding</keyword>
<dbReference type="GO" id="GO:0003714">
    <property type="term" value="F:transcription corepressor activity"/>
    <property type="evidence" value="ECO:0007669"/>
    <property type="project" value="TreeGrafter"/>
</dbReference>
<dbReference type="AlphaFoldDB" id="A0A914CX33"/>
<feature type="domain" description="ELM2" evidence="11">
    <location>
        <begin position="17"/>
        <end position="106"/>
    </location>
</feature>
<comment type="subcellular location">
    <subcellularLocation>
        <location evidence="1">Nucleus</location>
    </subcellularLocation>
</comment>
<protein>
    <submittedName>
        <fullName evidence="14">Uncharacterized protein</fullName>
    </submittedName>
</protein>
<feature type="region of interest" description="Disordered" evidence="10">
    <location>
        <begin position="1"/>
        <end position="20"/>
    </location>
</feature>
<dbReference type="InterPro" id="IPR001005">
    <property type="entry name" value="SANT/Myb"/>
</dbReference>
<dbReference type="WBParaSite" id="ACRNAN_scaffold15147.g15412.t1">
    <property type="protein sequence ID" value="ACRNAN_scaffold15147.g15412.t1"/>
    <property type="gene ID" value="ACRNAN_scaffold15147.g15412"/>
</dbReference>
<keyword evidence="3" id="KW-0479">Metal-binding</keyword>
<evidence type="ECO:0000256" key="4">
    <source>
        <dbReference type="ARBA" id="ARBA00022771"/>
    </source>
</evidence>
<dbReference type="GO" id="GO:0003677">
    <property type="term" value="F:DNA binding"/>
    <property type="evidence" value="ECO:0007669"/>
    <property type="project" value="UniProtKB-KW"/>
</dbReference>
<dbReference type="CDD" id="cd00167">
    <property type="entry name" value="SANT"/>
    <property type="match status" value="1"/>
</dbReference>
<evidence type="ECO:0000256" key="5">
    <source>
        <dbReference type="ARBA" id="ARBA00022833"/>
    </source>
</evidence>
<dbReference type="GO" id="GO:0006357">
    <property type="term" value="P:regulation of transcription by RNA polymerase II"/>
    <property type="evidence" value="ECO:0007669"/>
    <property type="project" value="TreeGrafter"/>
</dbReference>
<dbReference type="GO" id="GO:0008270">
    <property type="term" value="F:zinc ion binding"/>
    <property type="evidence" value="ECO:0007669"/>
    <property type="project" value="UniProtKB-KW"/>
</dbReference>
<keyword evidence="4" id="KW-0863">Zinc-finger</keyword>
<evidence type="ECO:0000256" key="3">
    <source>
        <dbReference type="ARBA" id="ARBA00022723"/>
    </source>
</evidence>
<evidence type="ECO:0000256" key="7">
    <source>
        <dbReference type="ARBA" id="ARBA00023125"/>
    </source>
</evidence>
<evidence type="ECO:0000313" key="13">
    <source>
        <dbReference type="Proteomes" id="UP000887540"/>
    </source>
</evidence>
<evidence type="ECO:0000256" key="10">
    <source>
        <dbReference type="SAM" id="MobiDB-lite"/>
    </source>
</evidence>
<evidence type="ECO:0000256" key="8">
    <source>
        <dbReference type="ARBA" id="ARBA00023163"/>
    </source>
</evidence>
<feature type="region of interest" description="Disordered" evidence="10">
    <location>
        <begin position="350"/>
        <end position="396"/>
    </location>
</feature>
<dbReference type="InterPro" id="IPR009057">
    <property type="entry name" value="Homeodomain-like_sf"/>
</dbReference>
<dbReference type="Gene3D" id="1.10.10.60">
    <property type="entry name" value="Homeodomain-like"/>
    <property type="match status" value="1"/>
</dbReference>
<dbReference type="SMART" id="SM01189">
    <property type="entry name" value="ELM2"/>
    <property type="match status" value="1"/>
</dbReference>
<dbReference type="SMART" id="SM00717">
    <property type="entry name" value="SANT"/>
    <property type="match status" value="2"/>
</dbReference>
<keyword evidence="6" id="KW-0805">Transcription regulation</keyword>
<dbReference type="PANTHER" id="PTHR16089:SF28">
    <property type="entry name" value="REST COREPRESSOR"/>
    <property type="match status" value="1"/>
</dbReference>
<dbReference type="InterPro" id="IPR017884">
    <property type="entry name" value="SANT_dom"/>
</dbReference>
<dbReference type="InterPro" id="IPR000949">
    <property type="entry name" value="ELM2_dom"/>
</dbReference>
<evidence type="ECO:0000256" key="9">
    <source>
        <dbReference type="ARBA" id="ARBA00023242"/>
    </source>
</evidence>
<sequence length="396" mass="45896">MENSIEKSKSSSSLTSKSIREGDEFQASVLAVEEWQGPSTSIARSDEDRDECLWKPDDGLLDPRELDEFCQTLQRHCDADIPEAMNLLHKCGYDRLKALEASDELALSQSSDWSQEEIEIFYNSFSKPGKNFRRVLKELPGKKMSDLVEFYYRVKKARCFTSSNFSFCEKLGSITTDDAPIATRDLCENCTKALWQTEGKMEIKNRRRVKLCSACELYFKISKCYRPCKQVAPINNDSLELGITPNSVNSFSKMISIIPKDHPDCFFEPRLEKLRETIEWSSDETLECVQGFHKFGKDFEKIAEQIDGKTPEMISEFYELHKARYRLDFLISLYEREQVGETYARNSRNINACDDDDEFDGDSRARESRSNTQRRDFSKSSMITRNQKKRTVDVEY</sequence>
<evidence type="ECO:0000256" key="6">
    <source>
        <dbReference type="ARBA" id="ARBA00023015"/>
    </source>
</evidence>
<feature type="compositionally biased region" description="Basic and acidic residues" evidence="10">
    <location>
        <begin position="361"/>
        <end position="378"/>
    </location>
</feature>
<evidence type="ECO:0000313" key="14">
    <source>
        <dbReference type="WBParaSite" id="ACRNAN_scaffold15147.g15412.t1"/>
    </source>
</evidence>
<dbReference type="GO" id="GO:0000118">
    <property type="term" value="C:histone deacetylase complex"/>
    <property type="evidence" value="ECO:0007669"/>
    <property type="project" value="TreeGrafter"/>
</dbReference>
<evidence type="ECO:0000256" key="2">
    <source>
        <dbReference type="ARBA" id="ARBA00022491"/>
    </source>
</evidence>
<dbReference type="PROSITE" id="PS51293">
    <property type="entry name" value="SANT"/>
    <property type="match status" value="1"/>
</dbReference>
<dbReference type="PANTHER" id="PTHR16089">
    <property type="entry name" value="REST COREPRESSOR COREST PROTEIN-RELATED"/>
    <property type="match status" value="1"/>
</dbReference>
<dbReference type="InterPro" id="IPR051066">
    <property type="entry name" value="Trans_reg/Corepressor"/>
</dbReference>
<feature type="domain" description="SANT" evidence="12">
    <location>
        <begin position="279"/>
        <end position="326"/>
    </location>
</feature>
<dbReference type="SUPFAM" id="SSF46689">
    <property type="entry name" value="Homeodomain-like"/>
    <property type="match status" value="2"/>
</dbReference>
<keyword evidence="8" id="KW-0804">Transcription</keyword>